<dbReference type="Proteomes" id="UP000531594">
    <property type="component" value="Unassembled WGS sequence"/>
</dbReference>
<feature type="chain" id="PRO_5039409132" evidence="1">
    <location>
        <begin position="23"/>
        <end position="84"/>
    </location>
</feature>
<proteinExistence type="predicted"/>
<feature type="signal peptide" evidence="1">
    <location>
        <begin position="1"/>
        <end position="22"/>
    </location>
</feature>
<gene>
    <name evidence="2" type="ORF">HNR53_002915</name>
</gene>
<evidence type="ECO:0000313" key="2">
    <source>
        <dbReference type="EMBL" id="MBB6446258.1"/>
    </source>
</evidence>
<reference evidence="2 3" key="1">
    <citation type="submission" date="2020-08" db="EMBL/GenBank/DDBJ databases">
        <title>Genomic Encyclopedia of Type Strains, Phase IV (KMG-IV): sequencing the most valuable type-strain genomes for metagenomic binning, comparative biology and taxonomic classification.</title>
        <authorList>
            <person name="Goeker M."/>
        </authorList>
    </citation>
    <scope>NUCLEOTIDE SEQUENCE [LARGE SCALE GENOMIC DNA]</scope>
    <source>
        <strain evidence="2 3">DSM 5391</strain>
    </source>
</reference>
<keyword evidence="1" id="KW-0732">Signal</keyword>
<comment type="caution">
    <text evidence="2">The sequence shown here is derived from an EMBL/GenBank/DDBJ whole genome shotgun (WGS) entry which is preliminary data.</text>
</comment>
<dbReference type="EMBL" id="JACHGK010000010">
    <property type="protein sequence ID" value="MBB6446258.1"/>
    <property type="molecule type" value="Genomic_DNA"/>
</dbReference>
<protein>
    <submittedName>
        <fullName evidence="2">Uncharacterized protein</fullName>
    </submittedName>
</protein>
<accession>A0A7X0HSX2</accession>
<sequence>MKRKIIVSLFIFLLLFSSAWFLQHQQQNHRTVDKIESSINNLNVVPINYENTPFNSSLNTEEINVQWNLSEPFRPREYVRFKEY</sequence>
<keyword evidence="3" id="KW-1185">Reference proteome</keyword>
<evidence type="ECO:0000313" key="3">
    <source>
        <dbReference type="Proteomes" id="UP000531594"/>
    </source>
</evidence>
<organism evidence="2 3">
    <name type="scientific">Bacillus benzoevorans</name>
    <dbReference type="NCBI Taxonomy" id="1456"/>
    <lineage>
        <taxon>Bacteria</taxon>
        <taxon>Bacillati</taxon>
        <taxon>Bacillota</taxon>
        <taxon>Bacilli</taxon>
        <taxon>Bacillales</taxon>
        <taxon>Bacillaceae</taxon>
        <taxon>Bacillus</taxon>
    </lineage>
</organism>
<dbReference type="RefSeq" id="WP_184527096.1">
    <property type="nucleotide sequence ID" value="NZ_JACHGK010000010.1"/>
</dbReference>
<evidence type="ECO:0000256" key="1">
    <source>
        <dbReference type="SAM" id="SignalP"/>
    </source>
</evidence>
<name>A0A7X0HSX2_9BACI</name>
<dbReference type="AlphaFoldDB" id="A0A7X0HSX2"/>